<name>A0A8S1J1T2_9CHLO</name>
<evidence type="ECO:0000313" key="1">
    <source>
        <dbReference type="EMBL" id="CAD7701483.1"/>
    </source>
</evidence>
<protein>
    <submittedName>
        <fullName evidence="1">Uncharacterized protein</fullName>
    </submittedName>
</protein>
<proteinExistence type="predicted"/>
<evidence type="ECO:0000313" key="2">
    <source>
        <dbReference type="Proteomes" id="UP000708148"/>
    </source>
</evidence>
<comment type="caution">
    <text evidence="1">The sequence shown here is derived from an EMBL/GenBank/DDBJ whole genome shotgun (WGS) entry which is preliminary data.</text>
</comment>
<gene>
    <name evidence="1" type="ORF">OSTQU699_LOCUS6842</name>
</gene>
<dbReference type="AlphaFoldDB" id="A0A8S1J1T2"/>
<sequence>MAQHDKFLCSGSGIECTAISFVGHKVVRCVCMWPVGCAIDWDVDQYGNHLQWPAPAMLEDTQNDLPVVDWVFVSTVKRNSCGIVSAKSCVLIPCTMDIQLGP</sequence>
<dbReference type="Proteomes" id="UP000708148">
    <property type="component" value="Unassembled WGS sequence"/>
</dbReference>
<reference evidence="1" key="1">
    <citation type="submission" date="2020-12" db="EMBL/GenBank/DDBJ databases">
        <authorList>
            <person name="Iha C."/>
        </authorList>
    </citation>
    <scope>NUCLEOTIDE SEQUENCE</scope>
</reference>
<keyword evidence="2" id="KW-1185">Reference proteome</keyword>
<dbReference type="EMBL" id="CAJHUC010001549">
    <property type="protein sequence ID" value="CAD7701483.1"/>
    <property type="molecule type" value="Genomic_DNA"/>
</dbReference>
<accession>A0A8S1J1T2</accession>
<organism evidence="1 2">
    <name type="scientific">Ostreobium quekettii</name>
    <dbReference type="NCBI Taxonomy" id="121088"/>
    <lineage>
        <taxon>Eukaryota</taxon>
        <taxon>Viridiplantae</taxon>
        <taxon>Chlorophyta</taxon>
        <taxon>core chlorophytes</taxon>
        <taxon>Ulvophyceae</taxon>
        <taxon>TCBD clade</taxon>
        <taxon>Bryopsidales</taxon>
        <taxon>Ostreobineae</taxon>
        <taxon>Ostreobiaceae</taxon>
        <taxon>Ostreobium</taxon>
    </lineage>
</organism>